<evidence type="ECO:0000313" key="6">
    <source>
        <dbReference type="Proteomes" id="UP001500880"/>
    </source>
</evidence>
<dbReference type="InterPro" id="IPR051400">
    <property type="entry name" value="HAD-like_hydrolase"/>
</dbReference>
<name>A0ABN1B2K0_9BACI</name>
<dbReference type="Proteomes" id="UP001500880">
    <property type="component" value="Unassembled WGS sequence"/>
</dbReference>
<comment type="caution">
    <text evidence="5">The sequence shown here is derived from an EMBL/GenBank/DDBJ whole genome shotgun (WGS) entry which is preliminary data.</text>
</comment>
<dbReference type="NCBIfam" id="TIGR01549">
    <property type="entry name" value="HAD-SF-IA-v1"/>
    <property type="match status" value="1"/>
</dbReference>
<protein>
    <submittedName>
        <fullName evidence="5">HAD family hydrolase</fullName>
    </submittedName>
</protein>
<keyword evidence="3 5" id="KW-0378">Hydrolase</keyword>
<dbReference type="SFLD" id="SFLDG01129">
    <property type="entry name" value="C1.5:_HAD__Beta-PGM__Phosphata"/>
    <property type="match status" value="1"/>
</dbReference>
<reference evidence="5 6" key="1">
    <citation type="journal article" date="2019" name="Int. J. Syst. Evol. Microbiol.">
        <title>The Global Catalogue of Microorganisms (GCM) 10K type strain sequencing project: providing services to taxonomists for standard genome sequencing and annotation.</title>
        <authorList>
            <consortium name="The Broad Institute Genomics Platform"/>
            <consortium name="The Broad Institute Genome Sequencing Center for Infectious Disease"/>
            <person name="Wu L."/>
            <person name="Ma J."/>
        </authorList>
    </citation>
    <scope>NUCLEOTIDE SEQUENCE [LARGE SCALE GENOMIC DNA]</scope>
    <source>
        <strain evidence="5 6">JCM 12389</strain>
    </source>
</reference>
<dbReference type="Gene3D" id="3.40.50.1000">
    <property type="entry name" value="HAD superfamily/HAD-like"/>
    <property type="match status" value="1"/>
</dbReference>
<gene>
    <name evidence="5" type="ORF">GCM10008986_13000</name>
</gene>
<dbReference type="EMBL" id="BAAADO010000002">
    <property type="protein sequence ID" value="GAA0488641.1"/>
    <property type="molecule type" value="Genomic_DNA"/>
</dbReference>
<comment type="cofactor">
    <cofactor evidence="1">
        <name>Mg(2+)</name>
        <dbReference type="ChEBI" id="CHEBI:18420"/>
    </cofactor>
</comment>
<sequence length="233" mass="26972">MGEWINIIKAVVFDLDGTLLNRDASVKFFIEKQYQRLNKWLNHIPKDNYITRFTELDDRGQVWKDKVYQQLVDEFDITGLTWEDLLQDYINQFKKSCVPFSNLISTLDKLTNSNIILGMITNGKGQFQLDNIKALGIEKYFHTILISGWEGMKKPEPQIFFKALEKLNVSPAESIYVGDHPDKDIKAAQNVGMKAVWKKDHQWENVKADFIVEGLEEVPLAVMGKKTCQNKAW</sequence>
<evidence type="ECO:0000256" key="4">
    <source>
        <dbReference type="ARBA" id="ARBA00022842"/>
    </source>
</evidence>
<dbReference type="InterPro" id="IPR041492">
    <property type="entry name" value="HAD_2"/>
</dbReference>
<dbReference type="NCBIfam" id="TIGR01509">
    <property type="entry name" value="HAD-SF-IA-v3"/>
    <property type="match status" value="1"/>
</dbReference>
<keyword evidence="2" id="KW-0479">Metal-binding</keyword>
<dbReference type="InterPro" id="IPR006439">
    <property type="entry name" value="HAD-SF_hydro_IA"/>
</dbReference>
<evidence type="ECO:0000256" key="3">
    <source>
        <dbReference type="ARBA" id="ARBA00022801"/>
    </source>
</evidence>
<keyword evidence="6" id="KW-1185">Reference proteome</keyword>
<dbReference type="SFLD" id="SFLDS00003">
    <property type="entry name" value="Haloacid_Dehalogenase"/>
    <property type="match status" value="1"/>
</dbReference>
<keyword evidence="4" id="KW-0460">Magnesium</keyword>
<proteinExistence type="predicted"/>
<evidence type="ECO:0000256" key="1">
    <source>
        <dbReference type="ARBA" id="ARBA00001946"/>
    </source>
</evidence>
<dbReference type="SUPFAM" id="SSF56784">
    <property type="entry name" value="HAD-like"/>
    <property type="match status" value="1"/>
</dbReference>
<dbReference type="InterPro" id="IPR036412">
    <property type="entry name" value="HAD-like_sf"/>
</dbReference>
<dbReference type="PRINTS" id="PR00413">
    <property type="entry name" value="HADHALOGNASE"/>
</dbReference>
<dbReference type="GO" id="GO:0016787">
    <property type="term" value="F:hydrolase activity"/>
    <property type="evidence" value="ECO:0007669"/>
    <property type="project" value="UniProtKB-KW"/>
</dbReference>
<evidence type="ECO:0000256" key="2">
    <source>
        <dbReference type="ARBA" id="ARBA00022723"/>
    </source>
</evidence>
<evidence type="ECO:0000313" key="5">
    <source>
        <dbReference type="EMBL" id="GAA0488641.1"/>
    </source>
</evidence>
<organism evidence="5 6">
    <name type="scientific">Salinibacillus aidingensis</name>
    <dbReference type="NCBI Taxonomy" id="237684"/>
    <lineage>
        <taxon>Bacteria</taxon>
        <taxon>Bacillati</taxon>
        <taxon>Bacillota</taxon>
        <taxon>Bacilli</taxon>
        <taxon>Bacillales</taxon>
        <taxon>Bacillaceae</taxon>
        <taxon>Salinibacillus</taxon>
    </lineage>
</organism>
<dbReference type="InterPro" id="IPR023214">
    <property type="entry name" value="HAD_sf"/>
</dbReference>
<dbReference type="Gene3D" id="1.10.150.520">
    <property type="match status" value="1"/>
</dbReference>
<dbReference type="Pfam" id="PF13419">
    <property type="entry name" value="HAD_2"/>
    <property type="match status" value="1"/>
</dbReference>
<dbReference type="PROSITE" id="PS01228">
    <property type="entry name" value="COF_1"/>
    <property type="match status" value="1"/>
</dbReference>
<dbReference type="PANTHER" id="PTHR46470:SF2">
    <property type="entry name" value="GLYCERALDEHYDE 3-PHOSPHATE PHOSPHATASE"/>
    <property type="match status" value="1"/>
</dbReference>
<accession>A0ABN1B2K0</accession>
<dbReference type="PANTHER" id="PTHR46470">
    <property type="entry name" value="N-ACYLNEURAMINATE-9-PHOSPHATASE"/>
    <property type="match status" value="1"/>
</dbReference>